<accession>A0A563W3T6</accession>
<evidence type="ECO:0000313" key="1">
    <source>
        <dbReference type="EMBL" id="VEP18359.1"/>
    </source>
</evidence>
<gene>
    <name evidence="1" type="ORF">H1P_760025</name>
</gene>
<proteinExistence type="predicted"/>
<evidence type="ECO:0000313" key="2">
    <source>
        <dbReference type="Proteomes" id="UP000320055"/>
    </source>
</evidence>
<dbReference type="EMBL" id="CAACVJ010000683">
    <property type="protein sequence ID" value="VEP18359.1"/>
    <property type="molecule type" value="Genomic_DNA"/>
</dbReference>
<reference evidence="1 2" key="1">
    <citation type="submission" date="2019-01" db="EMBL/GenBank/DDBJ databases">
        <authorList>
            <person name="Brito A."/>
        </authorList>
    </citation>
    <scope>NUCLEOTIDE SEQUENCE [LARGE SCALE GENOMIC DNA]</scope>
    <source>
        <strain evidence="1">1</strain>
    </source>
</reference>
<dbReference type="Proteomes" id="UP000320055">
    <property type="component" value="Unassembled WGS sequence"/>
</dbReference>
<dbReference type="AlphaFoldDB" id="A0A563W3T6"/>
<sequence>MFKTCLISFLGYAKSINVAIYDDMSDNELIYGKKSGFTHKNRDYHRH</sequence>
<name>A0A563W3T6_9CYAN</name>
<organism evidence="1 2">
    <name type="scientific">Hyella patelloides LEGE 07179</name>
    <dbReference type="NCBI Taxonomy" id="945734"/>
    <lineage>
        <taxon>Bacteria</taxon>
        <taxon>Bacillati</taxon>
        <taxon>Cyanobacteriota</taxon>
        <taxon>Cyanophyceae</taxon>
        <taxon>Pleurocapsales</taxon>
        <taxon>Hyellaceae</taxon>
        <taxon>Hyella</taxon>
    </lineage>
</organism>
<keyword evidence="2" id="KW-1185">Reference proteome</keyword>
<protein>
    <submittedName>
        <fullName evidence="1">Uncharacterized protein</fullName>
    </submittedName>
</protein>